<proteinExistence type="predicted"/>
<dbReference type="WBParaSite" id="nRc.2.0.1.t11490-RA">
    <property type="protein sequence ID" value="nRc.2.0.1.t11490-RA"/>
    <property type="gene ID" value="nRc.2.0.1.g11490"/>
</dbReference>
<accession>A0A915IBE4</accession>
<evidence type="ECO:0000313" key="1">
    <source>
        <dbReference type="Proteomes" id="UP000887565"/>
    </source>
</evidence>
<reference evidence="2" key="1">
    <citation type="submission" date="2022-11" db="UniProtKB">
        <authorList>
            <consortium name="WormBaseParasite"/>
        </authorList>
    </citation>
    <scope>IDENTIFICATION</scope>
</reference>
<dbReference type="Proteomes" id="UP000887565">
    <property type="component" value="Unplaced"/>
</dbReference>
<organism evidence="1 2">
    <name type="scientific">Romanomermis culicivorax</name>
    <name type="common">Nematode worm</name>
    <dbReference type="NCBI Taxonomy" id="13658"/>
    <lineage>
        <taxon>Eukaryota</taxon>
        <taxon>Metazoa</taxon>
        <taxon>Ecdysozoa</taxon>
        <taxon>Nematoda</taxon>
        <taxon>Enoplea</taxon>
        <taxon>Dorylaimia</taxon>
        <taxon>Mermithida</taxon>
        <taxon>Mermithoidea</taxon>
        <taxon>Mermithidae</taxon>
        <taxon>Romanomermis</taxon>
    </lineage>
</organism>
<keyword evidence="1" id="KW-1185">Reference proteome</keyword>
<protein>
    <submittedName>
        <fullName evidence="2">Uncharacterized protein</fullName>
    </submittedName>
</protein>
<dbReference type="AlphaFoldDB" id="A0A915IBE4"/>
<name>A0A915IBE4_ROMCU</name>
<sequence length="80" mass="9366">MLKESQLLYVDCMILDDGFTCGCRLLTKICLLRFKPSVFTECVRMLTITLRRLFCKRSALNHQIDLLDNYSANKYLIITQ</sequence>
<evidence type="ECO:0000313" key="2">
    <source>
        <dbReference type="WBParaSite" id="nRc.2.0.1.t11490-RA"/>
    </source>
</evidence>